<comment type="similarity">
    <text evidence="2">Belongs to the DAMOX/DASOX family.</text>
</comment>
<evidence type="ECO:0000256" key="4">
    <source>
        <dbReference type="ARBA" id="ARBA00022827"/>
    </source>
</evidence>
<organism evidence="8 9">
    <name type="scientific">Diplodia seriata</name>
    <dbReference type="NCBI Taxonomy" id="420778"/>
    <lineage>
        <taxon>Eukaryota</taxon>
        <taxon>Fungi</taxon>
        <taxon>Dikarya</taxon>
        <taxon>Ascomycota</taxon>
        <taxon>Pezizomycotina</taxon>
        <taxon>Dothideomycetes</taxon>
        <taxon>Dothideomycetes incertae sedis</taxon>
        <taxon>Botryosphaeriales</taxon>
        <taxon>Botryosphaeriaceae</taxon>
        <taxon>Diplodia</taxon>
    </lineage>
</organism>
<dbReference type="PANTHER" id="PTHR11530">
    <property type="entry name" value="D-AMINO ACID OXIDASE"/>
    <property type="match status" value="1"/>
</dbReference>
<dbReference type="GO" id="GO:0019478">
    <property type="term" value="P:D-amino acid catabolic process"/>
    <property type="evidence" value="ECO:0007669"/>
    <property type="project" value="TreeGrafter"/>
</dbReference>
<keyword evidence="5" id="KW-0560">Oxidoreductase</keyword>
<dbReference type="GO" id="GO:0071949">
    <property type="term" value="F:FAD binding"/>
    <property type="evidence" value="ECO:0007669"/>
    <property type="project" value="InterPro"/>
</dbReference>
<gene>
    <name evidence="8" type="ORF">UCDDS831_g08938</name>
</gene>
<comment type="cofactor">
    <cofactor evidence="1 6">
        <name>FAD</name>
        <dbReference type="ChEBI" id="CHEBI:57692"/>
    </cofactor>
</comment>
<dbReference type="InterPro" id="IPR023209">
    <property type="entry name" value="DAO"/>
</dbReference>
<evidence type="ECO:0000256" key="2">
    <source>
        <dbReference type="ARBA" id="ARBA00006730"/>
    </source>
</evidence>
<dbReference type="SUPFAM" id="SSF51971">
    <property type="entry name" value="Nucleotide-binding domain"/>
    <property type="match status" value="1"/>
</dbReference>
<sequence>MTKTTILGAGIAGLSIAAQLPRTHDITIVARDLPGDSPDSHTWASPWAGAVWLGLDGAPAAEQKMQLDAFAHVWKLALASPESSVKRVEIRDLFDEKRPEELWYWKKMPGFRVLARDELPKGVGHGMAYQTWVLTPPVFLVWLRGQLEASGVKFKRVNVRSLADLKGMGHDVLINASGWGAKFLGDVADQDVDQVRGQTVLVRTDFDKIWTRRGKDYTYVIPRGDGTAVLGGIKQYGNTDTSVDSGLRDDIFRRVHEGLPHVFPEKASEFDVVRDIVGIRPQRKTGVRVEKEIVDGQTVVHAYGAPGGGYVYSFGLAREVAKLVDEIELEVPKAKL</sequence>
<name>A0A0G2DR86_9PEZI</name>
<dbReference type="Gene3D" id="3.40.50.720">
    <property type="entry name" value="NAD(P)-binding Rossmann-like Domain"/>
    <property type="match status" value="1"/>
</dbReference>
<feature type="binding site" evidence="6">
    <location>
        <position position="159"/>
    </location>
    <ligand>
        <name>FAD</name>
        <dbReference type="ChEBI" id="CHEBI:57692"/>
    </ligand>
</feature>
<dbReference type="Proteomes" id="UP000034182">
    <property type="component" value="Unassembled WGS sequence"/>
</dbReference>
<reference evidence="8 9" key="1">
    <citation type="submission" date="2015-03" db="EMBL/GenBank/DDBJ databases">
        <authorList>
            <person name="Morales-Cruz A."/>
            <person name="Amrine K.C."/>
            <person name="Cantu D."/>
        </authorList>
    </citation>
    <scope>NUCLEOTIDE SEQUENCE [LARGE SCALE GENOMIC DNA]</scope>
    <source>
        <strain evidence="8">DS831</strain>
    </source>
</reference>
<reference evidence="8 9" key="2">
    <citation type="submission" date="2015-05" db="EMBL/GenBank/DDBJ databases">
        <title>Distinctive expansion of gene families associated with plant cell wall degradation and secondary metabolism in the genomes of grapevine trunk pathogens.</title>
        <authorList>
            <person name="Lawrence D.P."/>
            <person name="Travadon R."/>
            <person name="Rolshausen P.E."/>
            <person name="Baumgartner K."/>
        </authorList>
    </citation>
    <scope>NUCLEOTIDE SEQUENCE [LARGE SCALE GENOMIC DNA]</scope>
    <source>
        <strain evidence="8">DS831</strain>
    </source>
</reference>
<evidence type="ECO:0000256" key="5">
    <source>
        <dbReference type="ARBA" id="ARBA00023002"/>
    </source>
</evidence>
<dbReference type="AlphaFoldDB" id="A0A0G2DR86"/>
<keyword evidence="3" id="KW-0285">Flavoprotein</keyword>
<evidence type="ECO:0000313" key="9">
    <source>
        <dbReference type="Proteomes" id="UP000034182"/>
    </source>
</evidence>
<dbReference type="PIRSF" id="PIRSF000189">
    <property type="entry name" value="D-aa_oxidase"/>
    <property type="match status" value="1"/>
</dbReference>
<dbReference type="EMBL" id="LAQI01000289">
    <property type="protein sequence ID" value="KKY13517.1"/>
    <property type="molecule type" value="Genomic_DNA"/>
</dbReference>
<dbReference type="Pfam" id="PF01266">
    <property type="entry name" value="DAO"/>
    <property type="match status" value="1"/>
</dbReference>
<evidence type="ECO:0000256" key="6">
    <source>
        <dbReference type="PIRSR" id="PIRSR000189-1"/>
    </source>
</evidence>
<protein>
    <submittedName>
        <fullName evidence="8">Putative fad dependent oxidoreductase-like protein</fullName>
    </submittedName>
</protein>
<keyword evidence="4 6" id="KW-0274">FAD</keyword>
<dbReference type="InterPro" id="IPR006076">
    <property type="entry name" value="FAD-dep_OxRdtase"/>
</dbReference>
<evidence type="ECO:0000256" key="1">
    <source>
        <dbReference type="ARBA" id="ARBA00001974"/>
    </source>
</evidence>
<feature type="domain" description="FAD dependent oxidoreductase" evidence="7">
    <location>
        <begin position="5"/>
        <end position="323"/>
    </location>
</feature>
<dbReference type="Gene3D" id="3.30.9.10">
    <property type="entry name" value="D-Amino Acid Oxidase, subunit A, domain 2"/>
    <property type="match status" value="1"/>
</dbReference>
<dbReference type="PANTHER" id="PTHR11530:SF29">
    <property type="entry name" value="FAD DEPENDENT OXIDOREDUCTASE SUPERFAMILY (AFU_ORTHOLOGUE AFUA_6G10230)"/>
    <property type="match status" value="1"/>
</dbReference>
<accession>A0A0G2DR86</accession>
<feature type="binding site" evidence="6">
    <location>
        <position position="307"/>
    </location>
    <ligand>
        <name>D-dopa</name>
        <dbReference type="ChEBI" id="CHEBI:149689"/>
    </ligand>
</feature>
<feature type="binding site" evidence="6">
    <location>
        <position position="280"/>
    </location>
    <ligand>
        <name>D-dopa</name>
        <dbReference type="ChEBI" id="CHEBI:149689"/>
    </ligand>
</feature>
<dbReference type="GO" id="GO:0003884">
    <property type="term" value="F:D-amino-acid oxidase activity"/>
    <property type="evidence" value="ECO:0007669"/>
    <property type="project" value="InterPro"/>
</dbReference>
<proteinExistence type="inferred from homology"/>
<dbReference type="GO" id="GO:0005737">
    <property type="term" value="C:cytoplasm"/>
    <property type="evidence" value="ECO:0007669"/>
    <property type="project" value="TreeGrafter"/>
</dbReference>
<evidence type="ECO:0000256" key="3">
    <source>
        <dbReference type="ARBA" id="ARBA00022630"/>
    </source>
</evidence>
<dbReference type="SUPFAM" id="SSF54373">
    <property type="entry name" value="FAD-linked reductases, C-terminal domain"/>
    <property type="match status" value="1"/>
</dbReference>
<evidence type="ECO:0000259" key="7">
    <source>
        <dbReference type="Pfam" id="PF01266"/>
    </source>
</evidence>
<evidence type="ECO:0000313" key="8">
    <source>
        <dbReference type="EMBL" id="KKY13517.1"/>
    </source>
</evidence>
<comment type="caution">
    <text evidence="8">The sequence shown here is derived from an EMBL/GenBank/DDBJ whole genome shotgun (WGS) entry which is preliminary data.</text>
</comment>